<dbReference type="PANTHER" id="PTHR24418">
    <property type="entry name" value="TYROSINE-PROTEIN KINASE"/>
    <property type="match status" value="1"/>
</dbReference>
<evidence type="ECO:0000256" key="2">
    <source>
        <dbReference type="ARBA" id="ARBA00022840"/>
    </source>
</evidence>
<dbReference type="GO" id="GO:0005524">
    <property type="term" value="F:ATP binding"/>
    <property type="evidence" value="ECO:0007669"/>
    <property type="project" value="UniProtKB-KW"/>
</dbReference>
<sequence length="207" mass="23484">MDDFLKKNRVSVKDKIEKMIAGGAWGVEYLHSKNCIHRDIAARNCLLTHIKMKRSFLLHVKISDFGLSREGDEYHMTKARRVPIKWLAPETIQRLIYTSKTDVWSYGVMVWEIFANAAEPYPGMTNAQVKEKVTSGYKMPFPPEAPPWIVEVVHNCCWQLNPDLRANMGQVARRIEQNAGITAPVLITTPVTYAPKLGDSLRPSGMS</sequence>
<organism evidence="4 5">
    <name type="scientific">Wuchereria bancrofti</name>
    <dbReference type="NCBI Taxonomy" id="6293"/>
    <lineage>
        <taxon>Eukaryota</taxon>
        <taxon>Metazoa</taxon>
        <taxon>Ecdysozoa</taxon>
        <taxon>Nematoda</taxon>
        <taxon>Chromadorea</taxon>
        <taxon>Rhabditida</taxon>
        <taxon>Spirurina</taxon>
        <taxon>Spiruromorpha</taxon>
        <taxon>Filarioidea</taxon>
        <taxon>Onchocercidae</taxon>
        <taxon>Wuchereria</taxon>
    </lineage>
</organism>
<accession>A0A3P7FPR0</accession>
<name>A0A3P7FPR0_WUCBA</name>
<dbReference type="InterPro" id="IPR011009">
    <property type="entry name" value="Kinase-like_dom_sf"/>
</dbReference>
<evidence type="ECO:0000256" key="1">
    <source>
        <dbReference type="ARBA" id="ARBA00022741"/>
    </source>
</evidence>
<reference evidence="4 5" key="1">
    <citation type="submission" date="2018-11" db="EMBL/GenBank/DDBJ databases">
        <authorList>
            <consortium name="Pathogen Informatics"/>
        </authorList>
    </citation>
    <scope>NUCLEOTIDE SEQUENCE [LARGE SCALE GENOMIC DNA]</scope>
</reference>
<dbReference type="Proteomes" id="UP000270924">
    <property type="component" value="Unassembled WGS sequence"/>
</dbReference>
<dbReference type="InterPro" id="IPR050198">
    <property type="entry name" value="Non-receptor_tyrosine_kinases"/>
</dbReference>
<protein>
    <recommendedName>
        <fullName evidence="3">Protein kinase domain-containing protein</fullName>
    </recommendedName>
</protein>
<keyword evidence="1" id="KW-0547">Nucleotide-binding</keyword>
<evidence type="ECO:0000313" key="5">
    <source>
        <dbReference type="Proteomes" id="UP000270924"/>
    </source>
</evidence>
<gene>
    <name evidence="4" type="ORF">WBA_LOCUS6104</name>
</gene>
<dbReference type="SMART" id="SM00219">
    <property type="entry name" value="TyrKc"/>
    <property type="match status" value="1"/>
</dbReference>
<proteinExistence type="predicted"/>
<evidence type="ECO:0000313" key="4">
    <source>
        <dbReference type="EMBL" id="VDM12718.1"/>
    </source>
</evidence>
<dbReference type="EMBL" id="UYWW01003407">
    <property type="protein sequence ID" value="VDM12718.1"/>
    <property type="molecule type" value="Genomic_DNA"/>
</dbReference>
<feature type="domain" description="Protein kinase" evidence="3">
    <location>
        <begin position="1"/>
        <end position="186"/>
    </location>
</feature>
<dbReference type="OrthoDB" id="3256376at2759"/>
<dbReference type="InterPro" id="IPR000719">
    <property type="entry name" value="Prot_kinase_dom"/>
</dbReference>
<evidence type="ECO:0000259" key="3">
    <source>
        <dbReference type="PROSITE" id="PS50011"/>
    </source>
</evidence>
<dbReference type="Pfam" id="PF07714">
    <property type="entry name" value="PK_Tyr_Ser-Thr"/>
    <property type="match status" value="1"/>
</dbReference>
<dbReference type="InterPro" id="IPR008266">
    <property type="entry name" value="Tyr_kinase_AS"/>
</dbReference>
<dbReference type="InterPro" id="IPR001245">
    <property type="entry name" value="Ser-Thr/Tyr_kinase_cat_dom"/>
</dbReference>
<dbReference type="PROSITE" id="PS50011">
    <property type="entry name" value="PROTEIN_KINASE_DOM"/>
    <property type="match status" value="1"/>
</dbReference>
<dbReference type="AlphaFoldDB" id="A0A3P7FPR0"/>
<dbReference type="Gene3D" id="1.10.510.10">
    <property type="entry name" value="Transferase(Phosphotransferase) domain 1"/>
    <property type="match status" value="1"/>
</dbReference>
<dbReference type="GO" id="GO:0004713">
    <property type="term" value="F:protein tyrosine kinase activity"/>
    <property type="evidence" value="ECO:0007669"/>
    <property type="project" value="InterPro"/>
</dbReference>
<dbReference type="PRINTS" id="PR00109">
    <property type="entry name" value="TYRKINASE"/>
</dbReference>
<dbReference type="InterPro" id="IPR020635">
    <property type="entry name" value="Tyr_kinase_cat_dom"/>
</dbReference>
<dbReference type="InParanoid" id="A0A3P7FPR0"/>
<dbReference type="SUPFAM" id="SSF56112">
    <property type="entry name" value="Protein kinase-like (PK-like)"/>
    <property type="match status" value="1"/>
</dbReference>
<keyword evidence="5" id="KW-1185">Reference proteome</keyword>
<dbReference type="PROSITE" id="PS00109">
    <property type="entry name" value="PROTEIN_KINASE_TYR"/>
    <property type="match status" value="1"/>
</dbReference>
<keyword evidence="2" id="KW-0067">ATP-binding</keyword>